<dbReference type="CDD" id="cd14372">
    <property type="entry name" value="CUE_Cue5p_like"/>
    <property type="match status" value="1"/>
</dbReference>
<feature type="region of interest" description="Disordered" evidence="2">
    <location>
        <begin position="1"/>
        <end position="93"/>
    </location>
</feature>
<evidence type="ECO:0000313" key="5">
    <source>
        <dbReference type="Proteomes" id="UP001497600"/>
    </source>
</evidence>
<protein>
    <submittedName>
        <fullName evidence="4">Ubiquitin-binding protein Cue5p</fullName>
    </submittedName>
</protein>
<dbReference type="Pfam" id="PF02845">
    <property type="entry name" value="CUE"/>
    <property type="match status" value="1"/>
</dbReference>
<proteinExistence type="predicted"/>
<feature type="domain" description="CUE" evidence="3">
    <location>
        <begin position="81"/>
        <end position="124"/>
    </location>
</feature>
<feature type="compositionally biased region" description="Basic and acidic residues" evidence="2">
    <location>
        <begin position="297"/>
        <end position="307"/>
    </location>
</feature>
<evidence type="ECO:0000256" key="2">
    <source>
        <dbReference type="SAM" id="MobiDB-lite"/>
    </source>
</evidence>
<evidence type="ECO:0000259" key="3">
    <source>
        <dbReference type="PROSITE" id="PS51140"/>
    </source>
</evidence>
<evidence type="ECO:0000256" key="1">
    <source>
        <dbReference type="ARBA" id="ARBA00022786"/>
    </source>
</evidence>
<dbReference type="Proteomes" id="UP001497600">
    <property type="component" value="Chromosome F"/>
</dbReference>
<dbReference type="PANTHER" id="PTHR16461">
    <property type="entry name" value="TOLL-INTERACTING PROTEIN"/>
    <property type="match status" value="1"/>
</dbReference>
<dbReference type="InterPro" id="IPR009060">
    <property type="entry name" value="UBA-like_sf"/>
</dbReference>
<dbReference type="InterPro" id="IPR003892">
    <property type="entry name" value="CUE"/>
</dbReference>
<evidence type="ECO:0000313" key="4">
    <source>
        <dbReference type="EMBL" id="CAK7914731.1"/>
    </source>
</evidence>
<dbReference type="PROSITE" id="PS51140">
    <property type="entry name" value="CUE"/>
    <property type="match status" value="1"/>
</dbReference>
<keyword evidence="1" id="KW-0833">Ubl conjugation pathway</keyword>
<accession>A0ABP0EGC5</accession>
<dbReference type="InterPro" id="IPR041807">
    <property type="entry name" value="Cue5/Don1_CUE"/>
</dbReference>
<keyword evidence="5" id="KW-1185">Reference proteome</keyword>
<dbReference type="SMART" id="SM00546">
    <property type="entry name" value="CUE"/>
    <property type="match status" value="1"/>
</dbReference>
<name>A0ABP0EGC5_9ASCO</name>
<dbReference type="EMBL" id="OZ004258">
    <property type="protein sequence ID" value="CAK7914731.1"/>
    <property type="molecule type" value="Genomic_DNA"/>
</dbReference>
<feature type="region of interest" description="Disordered" evidence="2">
    <location>
        <begin position="127"/>
        <end position="373"/>
    </location>
</feature>
<dbReference type="SUPFAM" id="SSF46934">
    <property type="entry name" value="UBA-like"/>
    <property type="match status" value="1"/>
</dbReference>
<sequence length="373" mass="42261">MAKEVEKLSVVPQEPVTLDDGKSETSDVKKETESVKDTKEVAKTEQPPAVPEKESSKVNASGKNEQDEEDAPAKPARPVSPVTQRTKELKEAFPSIEDKIITAVLIASSGQLDPAFNALLYLSDPSFKPEIPISAAPSSSGAGPVPVATLTDDEKLARRLQQEYEREEHERRLRHDRRRKGQQQQQQQRRQQNPNDYDSPDEFEQIKESFTQGFEEARTTLNGWVSGLTKKFQDPEEQEQERRQQNRQQQPHQQYQQQQQQQRPSTNPKLFGALGGSSYNKKQSSKFDEDPIILSNDFHDRINLHDNDNDDDDAPVLPRRSNQTGTEQSDSFTEPNNKKWQPLNSDAPVNSDAFLVTDSEDEEVAPTTKKTEK</sequence>
<organism evidence="4 5">
    <name type="scientific">[Candida] anglica</name>
    <dbReference type="NCBI Taxonomy" id="148631"/>
    <lineage>
        <taxon>Eukaryota</taxon>
        <taxon>Fungi</taxon>
        <taxon>Dikarya</taxon>
        <taxon>Ascomycota</taxon>
        <taxon>Saccharomycotina</taxon>
        <taxon>Pichiomycetes</taxon>
        <taxon>Debaryomycetaceae</taxon>
        <taxon>Kurtzmaniella</taxon>
    </lineage>
</organism>
<feature type="compositionally biased region" description="Low complexity" evidence="2">
    <location>
        <begin position="182"/>
        <end position="192"/>
    </location>
</feature>
<reference evidence="4 5" key="1">
    <citation type="submission" date="2024-01" db="EMBL/GenBank/DDBJ databases">
        <authorList>
            <consortium name="Genoscope - CEA"/>
            <person name="William W."/>
        </authorList>
    </citation>
    <scope>NUCLEOTIDE SEQUENCE [LARGE SCALE GENOMIC DNA]</scope>
    <source>
        <strain evidence="4 5">29B2s-10</strain>
    </source>
</reference>
<feature type="compositionally biased region" description="Basic and acidic residues" evidence="2">
    <location>
        <begin position="152"/>
        <end position="173"/>
    </location>
</feature>
<feature type="compositionally biased region" description="Polar residues" evidence="2">
    <location>
        <begin position="320"/>
        <end position="348"/>
    </location>
</feature>
<feature type="compositionally biased region" description="Low complexity" evidence="2">
    <location>
        <begin position="131"/>
        <end position="148"/>
    </location>
</feature>
<feature type="compositionally biased region" description="Low complexity" evidence="2">
    <location>
        <begin position="246"/>
        <end position="264"/>
    </location>
</feature>
<feature type="compositionally biased region" description="Basic and acidic residues" evidence="2">
    <location>
        <begin position="19"/>
        <end position="43"/>
    </location>
</feature>
<dbReference type="PANTHER" id="PTHR16461:SF5">
    <property type="entry name" value="TOLL-INTERACTING PROTEIN"/>
    <property type="match status" value="1"/>
</dbReference>
<dbReference type="Gene3D" id="1.10.8.10">
    <property type="entry name" value="DNA helicase RuvA subunit, C-terminal domain"/>
    <property type="match status" value="1"/>
</dbReference>
<gene>
    <name evidence="4" type="primary">CUE5</name>
    <name evidence="4" type="ORF">CAAN4_F17810</name>
</gene>